<dbReference type="Proteomes" id="UP000012073">
    <property type="component" value="Unassembled WGS sequence"/>
</dbReference>
<dbReference type="PANTHER" id="PTHR33591:SF2">
    <property type="entry name" value="BETA-CAROTENE ISOMERASE D27"/>
    <property type="match status" value="1"/>
</dbReference>
<organism evidence="3 4">
    <name type="scientific">Chondrus crispus</name>
    <name type="common">Carrageen Irish moss</name>
    <name type="synonym">Polymorpha crispa</name>
    <dbReference type="NCBI Taxonomy" id="2769"/>
    <lineage>
        <taxon>Eukaryota</taxon>
        <taxon>Rhodophyta</taxon>
        <taxon>Florideophyceae</taxon>
        <taxon>Rhodymeniophycidae</taxon>
        <taxon>Gigartinales</taxon>
        <taxon>Gigartinaceae</taxon>
        <taxon>Chondrus</taxon>
    </lineage>
</organism>
<feature type="domain" description="Beta-carotene isomerase D27-like C-terminal" evidence="2">
    <location>
        <begin position="140"/>
        <end position="217"/>
    </location>
</feature>
<dbReference type="KEGG" id="ccp:CHC_T00005423001"/>
<keyword evidence="4" id="KW-1185">Reference proteome</keyword>
<dbReference type="GeneID" id="17324797"/>
<dbReference type="Gramene" id="CDF37261">
    <property type="protein sequence ID" value="CDF37261"/>
    <property type="gene ID" value="CHC_T00005423001"/>
</dbReference>
<feature type="compositionally biased region" description="Pro residues" evidence="1">
    <location>
        <begin position="1"/>
        <end position="10"/>
    </location>
</feature>
<evidence type="ECO:0000313" key="3">
    <source>
        <dbReference type="EMBL" id="CDF37261.1"/>
    </source>
</evidence>
<dbReference type="AlphaFoldDB" id="R7QIF5"/>
<feature type="region of interest" description="Disordered" evidence="1">
    <location>
        <begin position="1"/>
        <end position="48"/>
    </location>
</feature>
<protein>
    <recommendedName>
        <fullName evidence="2">Beta-carotene isomerase D27-like C-terminal domain-containing protein</fullName>
    </recommendedName>
</protein>
<dbReference type="PANTHER" id="PTHR33591">
    <property type="entry name" value="BETA-CAROTENE ISOMERASE D27"/>
    <property type="match status" value="1"/>
</dbReference>
<evidence type="ECO:0000313" key="4">
    <source>
        <dbReference type="Proteomes" id="UP000012073"/>
    </source>
</evidence>
<dbReference type="STRING" id="2769.R7QIF5"/>
<proteinExistence type="predicted"/>
<name>R7QIF5_CHOCR</name>
<dbReference type="EMBL" id="HG001823">
    <property type="protein sequence ID" value="CDF37261.1"/>
    <property type="molecule type" value="Genomic_DNA"/>
</dbReference>
<dbReference type="Pfam" id="PF13225">
    <property type="entry name" value="D27-like_C"/>
    <property type="match status" value="1"/>
</dbReference>
<dbReference type="InterPro" id="IPR025114">
    <property type="entry name" value="D27-like_C"/>
</dbReference>
<dbReference type="GO" id="GO:0005506">
    <property type="term" value="F:iron ion binding"/>
    <property type="evidence" value="ECO:0007669"/>
    <property type="project" value="InterPro"/>
</dbReference>
<accession>R7QIF5</accession>
<reference evidence="4" key="1">
    <citation type="journal article" date="2013" name="Proc. Natl. Acad. Sci. U.S.A.">
        <title>Genome structure and metabolic features in the red seaweed Chondrus crispus shed light on evolution of the Archaeplastida.</title>
        <authorList>
            <person name="Collen J."/>
            <person name="Porcel B."/>
            <person name="Carre W."/>
            <person name="Ball S.G."/>
            <person name="Chaparro C."/>
            <person name="Tonon T."/>
            <person name="Barbeyron T."/>
            <person name="Michel G."/>
            <person name="Noel B."/>
            <person name="Valentin K."/>
            <person name="Elias M."/>
            <person name="Artiguenave F."/>
            <person name="Arun A."/>
            <person name="Aury J.M."/>
            <person name="Barbosa-Neto J.F."/>
            <person name="Bothwell J.H."/>
            <person name="Bouget F.Y."/>
            <person name="Brillet L."/>
            <person name="Cabello-Hurtado F."/>
            <person name="Capella-Gutierrez S."/>
            <person name="Charrier B."/>
            <person name="Cladiere L."/>
            <person name="Cock J.M."/>
            <person name="Coelho S.M."/>
            <person name="Colleoni C."/>
            <person name="Czjzek M."/>
            <person name="Da Silva C."/>
            <person name="Delage L."/>
            <person name="Denoeud F."/>
            <person name="Deschamps P."/>
            <person name="Dittami S.M."/>
            <person name="Gabaldon T."/>
            <person name="Gachon C.M."/>
            <person name="Groisillier A."/>
            <person name="Herve C."/>
            <person name="Jabbari K."/>
            <person name="Katinka M."/>
            <person name="Kloareg B."/>
            <person name="Kowalczyk N."/>
            <person name="Labadie K."/>
            <person name="Leblanc C."/>
            <person name="Lopez P.J."/>
            <person name="McLachlan D.H."/>
            <person name="Meslet-Cladiere L."/>
            <person name="Moustafa A."/>
            <person name="Nehr Z."/>
            <person name="Nyvall Collen P."/>
            <person name="Panaud O."/>
            <person name="Partensky F."/>
            <person name="Poulain J."/>
            <person name="Rensing S.A."/>
            <person name="Rousvoal S."/>
            <person name="Samson G."/>
            <person name="Symeonidi A."/>
            <person name="Weissenbach J."/>
            <person name="Zambounis A."/>
            <person name="Wincker P."/>
            <person name="Boyen C."/>
        </authorList>
    </citation>
    <scope>NUCLEOTIDE SEQUENCE [LARGE SCALE GENOMIC DNA]</scope>
    <source>
        <strain evidence="4">cv. Stackhouse</strain>
    </source>
</reference>
<gene>
    <name evidence="3" type="ORF">CHC_T00005423001</name>
</gene>
<dbReference type="PhylomeDB" id="R7QIF5"/>
<evidence type="ECO:0000259" key="2">
    <source>
        <dbReference type="Pfam" id="PF13225"/>
    </source>
</evidence>
<dbReference type="OrthoDB" id="416096at2759"/>
<dbReference type="InterPro" id="IPR038938">
    <property type="entry name" value="D27-like"/>
</dbReference>
<evidence type="ECO:0000256" key="1">
    <source>
        <dbReference type="SAM" id="MobiDB-lite"/>
    </source>
</evidence>
<sequence length="254" mass="28030">MLGFAAPPPLTGRARSTRSLHRPFTPLCTQAPPTKPKSRPNVSAPTATTYNDGRLALATIALFRRAMRPYVGWTSPRAGYSGFVEECRMLMARVGPAEQQRVVRKTLDMLFVAPYGSTAFKTAFAHPQLNARITPAVFQWLVGPCETNRPPEGGWGVKIDKCRFLDESGCKGLCVNMCQQPTQNYFTDVLGLPVRMTPDYEDKSCQMTFGVAPLPLEDDPAISGECFVDCKMSGSVKQRDATCYVTGRPNKNKR</sequence>
<dbReference type="OMA" id="QPCYANI"/>
<dbReference type="RefSeq" id="XP_005717080.1">
    <property type="nucleotide sequence ID" value="XM_005717023.1"/>
</dbReference>